<dbReference type="InterPro" id="IPR029056">
    <property type="entry name" value="Ribokinase-like"/>
</dbReference>
<evidence type="ECO:0000256" key="1">
    <source>
        <dbReference type="ARBA" id="ARBA00010688"/>
    </source>
</evidence>
<dbReference type="CDD" id="cd01168">
    <property type="entry name" value="adenosine_kinase"/>
    <property type="match status" value="1"/>
</dbReference>
<protein>
    <submittedName>
        <fullName evidence="5">Adenosine kinase</fullName>
    </submittedName>
</protein>
<name>A0AAE9Y5C5_9ACTN</name>
<organism evidence="5 6">
    <name type="scientific">Iamia majanohamensis</name>
    <dbReference type="NCBI Taxonomy" id="467976"/>
    <lineage>
        <taxon>Bacteria</taxon>
        <taxon>Bacillati</taxon>
        <taxon>Actinomycetota</taxon>
        <taxon>Acidimicrobiia</taxon>
        <taxon>Acidimicrobiales</taxon>
        <taxon>Iamiaceae</taxon>
        <taxon>Iamia</taxon>
    </lineage>
</organism>
<dbReference type="Gene3D" id="3.30.1110.10">
    <property type="match status" value="1"/>
</dbReference>
<evidence type="ECO:0000256" key="3">
    <source>
        <dbReference type="ARBA" id="ARBA00022777"/>
    </source>
</evidence>
<dbReference type="InterPro" id="IPR002173">
    <property type="entry name" value="Carboh/pur_kinase_PfkB_CS"/>
</dbReference>
<comment type="similarity">
    <text evidence="1">Belongs to the carbohydrate kinase PfkB family.</text>
</comment>
<gene>
    <name evidence="5" type="ORF">PO878_14295</name>
</gene>
<dbReference type="InterPro" id="IPR052700">
    <property type="entry name" value="Carb_kinase_PfkB-like"/>
</dbReference>
<dbReference type="EMBL" id="CP116942">
    <property type="protein sequence ID" value="WCO65671.1"/>
    <property type="molecule type" value="Genomic_DNA"/>
</dbReference>
<dbReference type="PANTHER" id="PTHR43320:SF3">
    <property type="entry name" value="CARBOHYDRATE KINASE PFKB DOMAIN-CONTAINING PROTEIN"/>
    <property type="match status" value="1"/>
</dbReference>
<evidence type="ECO:0000313" key="6">
    <source>
        <dbReference type="Proteomes" id="UP001216390"/>
    </source>
</evidence>
<dbReference type="SUPFAM" id="SSF53613">
    <property type="entry name" value="Ribokinase-like"/>
    <property type="match status" value="1"/>
</dbReference>
<evidence type="ECO:0000256" key="2">
    <source>
        <dbReference type="ARBA" id="ARBA00022679"/>
    </source>
</evidence>
<dbReference type="Pfam" id="PF00294">
    <property type="entry name" value="PfkB"/>
    <property type="match status" value="1"/>
</dbReference>
<dbReference type="Gene3D" id="3.40.1190.20">
    <property type="match status" value="1"/>
</dbReference>
<proteinExistence type="inferred from homology"/>
<dbReference type="RefSeq" id="WP_272735198.1">
    <property type="nucleotide sequence ID" value="NZ_CP116942.1"/>
</dbReference>
<dbReference type="InterPro" id="IPR011611">
    <property type="entry name" value="PfkB_dom"/>
</dbReference>
<accession>A0AAE9Y5C5</accession>
<keyword evidence="6" id="KW-1185">Reference proteome</keyword>
<dbReference type="KEGG" id="ima:PO878_14295"/>
<dbReference type="GO" id="GO:0016301">
    <property type="term" value="F:kinase activity"/>
    <property type="evidence" value="ECO:0007669"/>
    <property type="project" value="UniProtKB-KW"/>
</dbReference>
<dbReference type="Proteomes" id="UP001216390">
    <property type="component" value="Chromosome"/>
</dbReference>
<evidence type="ECO:0000313" key="5">
    <source>
        <dbReference type="EMBL" id="WCO65671.1"/>
    </source>
</evidence>
<dbReference type="AlphaFoldDB" id="A0AAE9Y5C5"/>
<keyword evidence="2" id="KW-0808">Transferase</keyword>
<sequence length="331" mass="34814">MTGTSTFDVVGIGNALVDVLSHEDEDFISAHELTKGAMTLIDDARVEELYSAMSHRTEMSGGSAGNTLVGLASFGGRAAYIGRVHDDALGAVFAHDMASLDVHFASPRATSGPATGRCLITVTPDAQRTMNTYLGASSLLGPDHIDLDVVRASSVTFLEGYLFDRDDAKAAYRVAADAAHEAGREVALSLSDGFCVERHRDDFAALIDGGVDILFANTDEITRLYQVDSVDDAVAKVRGRCHIACITLGREGSVVVVGDETHEIAPHEVDRRVDTTGAGDLYASGFLYGYTQGMDIDACGRLGSIAAAAVIGHTGARPGLSLAQLVHLLDG</sequence>
<evidence type="ECO:0000259" key="4">
    <source>
        <dbReference type="Pfam" id="PF00294"/>
    </source>
</evidence>
<reference evidence="5" key="1">
    <citation type="submission" date="2023-01" db="EMBL/GenBank/DDBJ databases">
        <title>The diversity of Class Acidimicrobiia in South China Sea sediment environments and the proposal of Iamia marina sp. nov., a novel species of the genus Iamia.</title>
        <authorList>
            <person name="He Y."/>
            <person name="Tian X."/>
        </authorList>
    </citation>
    <scope>NUCLEOTIDE SEQUENCE</scope>
    <source>
        <strain evidence="5">DSM 19957</strain>
    </source>
</reference>
<keyword evidence="3 5" id="KW-0418">Kinase</keyword>
<dbReference type="PROSITE" id="PS00584">
    <property type="entry name" value="PFKB_KINASES_2"/>
    <property type="match status" value="1"/>
</dbReference>
<feature type="domain" description="Carbohydrate kinase PfkB" evidence="4">
    <location>
        <begin position="52"/>
        <end position="318"/>
    </location>
</feature>
<dbReference type="PANTHER" id="PTHR43320">
    <property type="entry name" value="SUGAR KINASE"/>
    <property type="match status" value="1"/>
</dbReference>